<organism evidence="1 2">
    <name type="scientific">Desulforamulus profundi</name>
    <dbReference type="NCBI Taxonomy" id="1383067"/>
    <lineage>
        <taxon>Bacteria</taxon>
        <taxon>Bacillati</taxon>
        <taxon>Bacillota</taxon>
        <taxon>Clostridia</taxon>
        <taxon>Eubacteriales</taxon>
        <taxon>Peptococcaceae</taxon>
        <taxon>Desulforamulus</taxon>
    </lineage>
</organism>
<protein>
    <submittedName>
        <fullName evidence="1">Uncharacterized protein</fullName>
    </submittedName>
</protein>
<gene>
    <name evidence="1" type="ORF">P378_05480</name>
</gene>
<proteinExistence type="predicted"/>
<dbReference type="Proteomes" id="UP000222564">
    <property type="component" value="Unassembled WGS sequence"/>
</dbReference>
<accession>A0A2C6MHV9</accession>
<comment type="caution">
    <text evidence="1">The sequence shown here is derived from an EMBL/GenBank/DDBJ whole genome shotgun (WGS) entry which is preliminary data.</text>
</comment>
<keyword evidence="2" id="KW-1185">Reference proteome</keyword>
<evidence type="ECO:0000313" key="2">
    <source>
        <dbReference type="Proteomes" id="UP000222564"/>
    </source>
</evidence>
<dbReference type="AlphaFoldDB" id="A0A2C6MHV9"/>
<dbReference type="EMBL" id="AWQQ01000036">
    <property type="protein sequence ID" value="PHJ39093.1"/>
    <property type="molecule type" value="Genomic_DNA"/>
</dbReference>
<name>A0A2C6MHV9_9FIRM</name>
<evidence type="ECO:0000313" key="1">
    <source>
        <dbReference type="EMBL" id="PHJ39093.1"/>
    </source>
</evidence>
<reference evidence="1 2" key="1">
    <citation type="submission" date="2013-09" db="EMBL/GenBank/DDBJ databases">
        <title>Biodegradation of hydrocarbons in the deep terrestrial subsurface : characterization of a microbial consortium composed of two Desulfotomaculum species originating from a deep geological formation.</title>
        <authorList>
            <person name="Aullo T."/>
            <person name="Berlendis S."/>
            <person name="Lascourreges J.-F."/>
            <person name="Dessort D."/>
            <person name="Saint-Laurent S."/>
            <person name="Schraauwers B."/>
            <person name="Mas J."/>
            <person name="Magot M."/>
            <person name="Ranchou-Peyruse A."/>
        </authorList>
    </citation>
    <scope>NUCLEOTIDE SEQUENCE [LARGE SCALE GENOMIC DNA]</scope>
    <source>
        <strain evidence="1 2">Bs107</strain>
    </source>
</reference>
<sequence length="80" mass="8884">MAFPLAESGKAPSYFFIDLFDGPLSKSFFTKNSFCKNEPVYLSQTDLASYNATNCSLFNLDGVYIKTGEQGNLSCPVCYR</sequence>